<accession>A0ACB7ZA07</accession>
<comment type="caution">
    <text evidence="1">The sequence shown here is derived from an EMBL/GenBank/DDBJ whole genome shotgun (WGS) entry which is preliminary data.</text>
</comment>
<evidence type="ECO:0000313" key="2">
    <source>
        <dbReference type="Proteomes" id="UP000828048"/>
    </source>
</evidence>
<dbReference type="Proteomes" id="UP000828048">
    <property type="component" value="Chromosome 12"/>
</dbReference>
<name>A0ACB7ZA07_9ERIC</name>
<gene>
    <name evidence="1" type="ORF">Vadar_009701</name>
</gene>
<evidence type="ECO:0000313" key="1">
    <source>
        <dbReference type="EMBL" id="KAH7862794.1"/>
    </source>
</evidence>
<proteinExistence type="predicted"/>
<organism evidence="1 2">
    <name type="scientific">Vaccinium darrowii</name>
    <dbReference type="NCBI Taxonomy" id="229202"/>
    <lineage>
        <taxon>Eukaryota</taxon>
        <taxon>Viridiplantae</taxon>
        <taxon>Streptophyta</taxon>
        <taxon>Embryophyta</taxon>
        <taxon>Tracheophyta</taxon>
        <taxon>Spermatophyta</taxon>
        <taxon>Magnoliopsida</taxon>
        <taxon>eudicotyledons</taxon>
        <taxon>Gunneridae</taxon>
        <taxon>Pentapetalae</taxon>
        <taxon>asterids</taxon>
        <taxon>Ericales</taxon>
        <taxon>Ericaceae</taxon>
        <taxon>Vaccinioideae</taxon>
        <taxon>Vaccinieae</taxon>
        <taxon>Vaccinium</taxon>
    </lineage>
</organism>
<keyword evidence="2" id="KW-1185">Reference proteome</keyword>
<dbReference type="EMBL" id="CM037162">
    <property type="protein sequence ID" value="KAH7862794.1"/>
    <property type="molecule type" value="Genomic_DNA"/>
</dbReference>
<sequence length="491" mass="54341">MMAVVIQLGFLSSSSIVFKKKKKYKNWVMAKTGVFDGDPTAGAARAAELKRELKRLVNAIGEDEDDDVLTVENIDRAIDAMCALKELKKWKRGGGVGLKATLACPEEFRCPISKELMRDPVFVATGQTYDRPFIQRWLKAGHRTCPQTQQVLSHTLLTSNVLVREMISRWCKTHGIQLPDPVQYSKEDGLTEADRDHFLSLLDKMSSTLSDQKEAAKELRLLTKRIPSFRQLFGESLNAIPQLLKPLSHSPAQSDNCDIHPDLQEDVITTLLNLSIHDSNKKFVAETPMVIPLLMDALRSGTIETRSNAAAALFTLSALDSNKELIGKSGALTPLIDLLEGGHSLAMKDVASAIFNLCIIHENRARAVRDGAVRVILEKILNGVHVDELLAILAILSSNSKAVEEMGEFGGVPCLLGIIRESSCARNKENCIAILHTICFSDRNTWKAIREEENKYRTISQLAQNGTSRAKRKASGILERLNRAVNLTHTA</sequence>
<protein>
    <submittedName>
        <fullName evidence="1">Uncharacterized protein</fullName>
    </submittedName>
</protein>
<reference evidence="1 2" key="1">
    <citation type="journal article" date="2021" name="Hortic Res">
        <title>High-quality reference genome and annotation aids understanding of berry development for evergreen blueberry (Vaccinium darrowii).</title>
        <authorList>
            <person name="Yu J."/>
            <person name="Hulse-Kemp A.M."/>
            <person name="Babiker E."/>
            <person name="Staton M."/>
        </authorList>
    </citation>
    <scope>NUCLEOTIDE SEQUENCE [LARGE SCALE GENOMIC DNA]</scope>
    <source>
        <strain evidence="2">cv. NJ 8807/NJ 8810</strain>
        <tissue evidence="1">Young leaf</tissue>
    </source>
</reference>